<dbReference type="EMBL" id="FYAH01000001">
    <property type="protein sequence ID" value="SMY15368.1"/>
    <property type="molecule type" value="Genomic_DNA"/>
</dbReference>
<feature type="transmembrane region" description="Helical" evidence="1">
    <location>
        <begin position="74"/>
        <end position="92"/>
    </location>
</feature>
<evidence type="ECO:0000313" key="2">
    <source>
        <dbReference type="EMBL" id="SMY15368.1"/>
    </source>
</evidence>
<accession>A0A1Y6KYB2</accession>
<keyword evidence="3" id="KW-1185">Reference proteome</keyword>
<proteinExistence type="predicted"/>
<dbReference type="RefSeq" id="WP_087819634.1">
    <property type="nucleotide sequence ID" value="NZ_FYAH01000001.1"/>
</dbReference>
<evidence type="ECO:0000313" key="3">
    <source>
        <dbReference type="Proteomes" id="UP000196485"/>
    </source>
</evidence>
<evidence type="ECO:0000256" key="1">
    <source>
        <dbReference type="SAM" id="Phobius"/>
    </source>
</evidence>
<feature type="transmembrane region" description="Helical" evidence="1">
    <location>
        <begin position="98"/>
        <end position="121"/>
    </location>
</feature>
<dbReference type="AlphaFoldDB" id="A0A1Y6KYB2"/>
<feature type="transmembrane region" description="Helical" evidence="1">
    <location>
        <begin position="18"/>
        <end position="37"/>
    </location>
</feature>
<sequence length="448" mass="50822">MLQIAMLLFGAQFVKSKILYLLGFTSLWGATGILIFIDGLDGKIFDTFSYFLLLESLTTLIVAPNGFGLQRNILFFKGGIFLFGAISALVNIKFSNILLSITFGLTYFSVGFFNIASAWVVRFSHWKRAIIWGGIQILYSLFLLQNYDYVISYFLGFIMITGSIRSIIVLIKVNSLDNKSAIFQLLNNSEQEYIAITNNAFSTNSIEDRNNIQPLTVHIWTPIGSAASPHVPRPIINRYIAATDINGVISTGHAALELGSELYISLYPSEDIDRSPSEFIRTLKATPENNVLGRYLPDYKTEALEWCESNIKIEFTQYNALTLKQFWYHCYKKPIYNLTSNNCSSNTAYALEAALDGVLNKDNSSMCTFLKLMCSPELWIAAQIRHRAIMMAWTPGLTMDYSRTLHAIVHPISIPWYQRSLFRKLPLRRSLKHAITRTQNNLASNFYD</sequence>
<keyword evidence="1" id="KW-0812">Transmembrane</keyword>
<keyword evidence="1" id="KW-0472">Membrane</keyword>
<gene>
    <name evidence="2" type="ORF">PAQU9191_00591</name>
</gene>
<feature type="transmembrane region" description="Helical" evidence="1">
    <location>
        <begin position="49"/>
        <end position="67"/>
    </location>
</feature>
<reference evidence="3" key="1">
    <citation type="submission" date="2017-06" db="EMBL/GenBank/DDBJ databases">
        <authorList>
            <person name="Rodrigo-Torres L."/>
            <person name="Arahal R. D."/>
            <person name="Lucena T."/>
        </authorList>
    </citation>
    <scope>NUCLEOTIDE SEQUENCE [LARGE SCALE GENOMIC DNA]</scope>
    <source>
        <strain evidence="3">type strain: CECT 9192</strain>
    </source>
</reference>
<dbReference type="Proteomes" id="UP000196485">
    <property type="component" value="Unassembled WGS sequence"/>
</dbReference>
<name>A0A1Y6KYB2_9GAMM</name>
<feature type="transmembrane region" description="Helical" evidence="1">
    <location>
        <begin position="150"/>
        <end position="171"/>
    </location>
</feature>
<protein>
    <submittedName>
        <fullName evidence="2">Uncharacterized protein</fullName>
    </submittedName>
</protein>
<keyword evidence="1" id="KW-1133">Transmembrane helix</keyword>
<organism evidence="2 3">
    <name type="scientific">Photobacterium aquimaris</name>
    <dbReference type="NCBI Taxonomy" id="512643"/>
    <lineage>
        <taxon>Bacteria</taxon>
        <taxon>Pseudomonadati</taxon>
        <taxon>Pseudomonadota</taxon>
        <taxon>Gammaproteobacteria</taxon>
        <taxon>Vibrionales</taxon>
        <taxon>Vibrionaceae</taxon>
        <taxon>Photobacterium</taxon>
    </lineage>
</organism>